<comment type="caution">
    <text evidence="2">The sequence shown here is derived from an EMBL/GenBank/DDBJ whole genome shotgun (WGS) entry which is preliminary data.</text>
</comment>
<dbReference type="Proteomes" id="UP000639859">
    <property type="component" value="Unassembled WGS sequence"/>
</dbReference>
<sequence>MARIGTFKASRDGFVGSIRTLRLSVPSVTFKPIDGDPAKDQPVYRVFAEGAEIGAAWKYTSGKGVDYLSVSLDDPSFQAPISARLFPAEEGFDLVWNRPARKGEPDHQPEPEAEED</sequence>
<name>A0ABS0SZY2_9CAUL</name>
<feature type="compositionally biased region" description="Basic and acidic residues" evidence="1">
    <location>
        <begin position="101"/>
        <end position="110"/>
    </location>
</feature>
<gene>
    <name evidence="2" type="ORF">I4Q42_16120</name>
</gene>
<dbReference type="RefSeq" id="WP_198577101.1">
    <property type="nucleotide sequence ID" value="NZ_JADWOX010000011.1"/>
</dbReference>
<dbReference type="EMBL" id="JADWOX010000011">
    <property type="protein sequence ID" value="MBI1685197.1"/>
    <property type="molecule type" value="Genomic_DNA"/>
</dbReference>
<proteinExistence type="predicted"/>
<accession>A0ABS0SZY2</accession>
<evidence type="ECO:0000313" key="3">
    <source>
        <dbReference type="Proteomes" id="UP000639859"/>
    </source>
</evidence>
<evidence type="ECO:0000313" key="2">
    <source>
        <dbReference type="EMBL" id="MBI1685197.1"/>
    </source>
</evidence>
<protein>
    <submittedName>
        <fullName evidence="2">DUF736 domain-containing protein</fullName>
    </submittedName>
</protein>
<dbReference type="Pfam" id="PF05284">
    <property type="entry name" value="DUF736"/>
    <property type="match status" value="1"/>
</dbReference>
<keyword evidence="3" id="KW-1185">Reference proteome</keyword>
<evidence type="ECO:0000256" key="1">
    <source>
        <dbReference type="SAM" id="MobiDB-lite"/>
    </source>
</evidence>
<dbReference type="InterPro" id="IPR007948">
    <property type="entry name" value="DUF736"/>
</dbReference>
<reference evidence="2 3" key="1">
    <citation type="submission" date="2020-11" db="EMBL/GenBank/DDBJ databases">
        <title>genome sequence of strain KACC 18849.</title>
        <authorList>
            <person name="Gao J."/>
            <person name="Zhang X."/>
        </authorList>
    </citation>
    <scope>NUCLEOTIDE SEQUENCE [LARGE SCALE GENOMIC DNA]</scope>
    <source>
        <strain evidence="2 3">KACC 18849</strain>
    </source>
</reference>
<organism evidence="2 3">
    <name type="scientific">Caulobacter hibisci</name>
    <dbReference type="NCBI Taxonomy" id="2035993"/>
    <lineage>
        <taxon>Bacteria</taxon>
        <taxon>Pseudomonadati</taxon>
        <taxon>Pseudomonadota</taxon>
        <taxon>Alphaproteobacteria</taxon>
        <taxon>Caulobacterales</taxon>
        <taxon>Caulobacteraceae</taxon>
        <taxon>Caulobacter</taxon>
    </lineage>
</organism>
<feature type="region of interest" description="Disordered" evidence="1">
    <location>
        <begin position="97"/>
        <end position="116"/>
    </location>
</feature>